<dbReference type="Gene3D" id="6.10.340.10">
    <property type="match status" value="1"/>
</dbReference>
<feature type="compositionally biased region" description="Basic and acidic residues" evidence="14">
    <location>
        <begin position="79"/>
        <end position="91"/>
    </location>
</feature>
<comment type="caution">
    <text evidence="18">The sequence shown here is derived from an EMBL/GenBank/DDBJ whole genome shotgun (WGS) entry which is preliminary data.</text>
</comment>
<dbReference type="PANTHER" id="PTHR45528">
    <property type="entry name" value="SENSOR HISTIDINE KINASE CPXA"/>
    <property type="match status" value="1"/>
</dbReference>
<protein>
    <recommendedName>
        <fullName evidence="3">histidine kinase</fullName>
        <ecNumber evidence="3">2.7.13.3</ecNumber>
    </recommendedName>
</protein>
<sequence length="465" mass="51932">MILIAVILAFNVYSFYQGLLEYVKEKEITAVKKVAELMTTRVTQEEIKLRRISPRDWNDAIKDSLLSVGDEDERNEILRQEQRKRNYKDSSGRQPRIPPPPAALAKNIALTDLDKVPVFGEILPEEGVNYYPIYKGDKLTAYVAHKPAKSVFAKQEEEFIRHQVIGYLLISLVALMVCVYISWQLANRISHPVMLVAKGARQLSSGNYGINVELTNSESKLKDEIGRLVKDFNYLSKVLEKNEESRLNWSSDIAHELRTPVAVLKGEIEAIVDGVRPLSMESVDSLREEVDMLEKMIADLRLLTLSDAGALDYHMEAVDLSSILRQTVSAMEPLFSKAGLTLKYTLRGKSRSVHGDRARLKQLINNLLSNSLKYTDAPSEVVVSLDIQNNLQTITVEDGAPGVPTESLPLLFERLYRVDKSRSRSTGGSGLGMAICKNIVEAHDGTICCSHSALGGLKVTITFKD</sequence>
<evidence type="ECO:0000256" key="12">
    <source>
        <dbReference type="ARBA" id="ARBA00023012"/>
    </source>
</evidence>
<dbReference type="SUPFAM" id="SSF158472">
    <property type="entry name" value="HAMP domain-like"/>
    <property type="match status" value="1"/>
</dbReference>
<dbReference type="EC" id="2.7.13.3" evidence="3"/>
<dbReference type="PRINTS" id="PR00344">
    <property type="entry name" value="BCTRLSENSOR"/>
</dbReference>
<dbReference type="SUPFAM" id="SSF47384">
    <property type="entry name" value="Homodimeric domain of signal transducing histidine kinase"/>
    <property type="match status" value="1"/>
</dbReference>
<evidence type="ECO:0000256" key="2">
    <source>
        <dbReference type="ARBA" id="ARBA00004651"/>
    </source>
</evidence>
<evidence type="ECO:0000256" key="10">
    <source>
        <dbReference type="ARBA" id="ARBA00022840"/>
    </source>
</evidence>
<dbReference type="SMART" id="SM00388">
    <property type="entry name" value="HisKA"/>
    <property type="match status" value="1"/>
</dbReference>
<evidence type="ECO:0000256" key="1">
    <source>
        <dbReference type="ARBA" id="ARBA00000085"/>
    </source>
</evidence>
<dbReference type="EMBL" id="BSNM01000014">
    <property type="protein sequence ID" value="GLQ31929.1"/>
    <property type="molecule type" value="Genomic_DNA"/>
</dbReference>
<evidence type="ECO:0000256" key="13">
    <source>
        <dbReference type="ARBA" id="ARBA00023136"/>
    </source>
</evidence>
<feature type="transmembrane region" description="Helical" evidence="15">
    <location>
        <begin position="164"/>
        <end position="183"/>
    </location>
</feature>
<keyword evidence="7 15" id="KW-0812">Transmembrane</keyword>
<dbReference type="RefSeq" id="WP_284381721.1">
    <property type="nucleotide sequence ID" value="NZ_BSNM01000014.1"/>
</dbReference>
<feature type="domain" description="HAMP" evidence="17">
    <location>
        <begin position="187"/>
        <end position="244"/>
    </location>
</feature>
<dbReference type="Proteomes" id="UP001161389">
    <property type="component" value="Unassembled WGS sequence"/>
</dbReference>
<keyword evidence="9 18" id="KW-0418">Kinase</keyword>
<evidence type="ECO:0000259" key="16">
    <source>
        <dbReference type="PROSITE" id="PS50109"/>
    </source>
</evidence>
<dbReference type="AlphaFoldDB" id="A0AA37SAX2"/>
<evidence type="ECO:0000256" key="4">
    <source>
        <dbReference type="ARBA" id="ARBA00022475"/>
    </source>
</evidence>
<dbReference type="InterPro" id="IPR003660">
    <property type="entry name" value="HAMP_dom"/>
</dbReference>
<dbReference type="InterPro" id="IPR003661">
    <property type="entry name" value="HisK_dim/P_dom"/>
</dbReference>
<evidence type="ECO:0000256" key="7">
    <source>
        <dbReference type="ARBA" id="ARBA00022692"/>
    </source>
</evidence>
<dbReference type="InterPro" id="IPR005467">
    <property type="entry name" value="His_kinase_dom"/>
</dbReference>
<dbReference type="Gene3D" id="3.30.565.10">
    <property type="entry name" value="Histidine kinase-like ATPase, C-terminal domain"/>
    <property type="match status" value="1"/>
</dbReference>
<feature type="domain" description="Histidine kinase" evidence="16">
    <location>
        <begin position="252"/>
        <end position="465"/>
    </location>
</feature>
<evidence type="ECO:0000256" key="9">
    <source>
        <dbReference type="ARBA" id="ARBA00022777"/>
    </source>
</evidence>
<evidence type="ECO:0000313" key="19">
    <source>
        <dbReference type="Proteomes" id="UP001161389"/>
    </source>
</evidence>
<dbReference type="PANTHER" id="PTHR45528:SF1">
    <property type="entry name" value="SENSOR HISTIDINE KINASE CPXA"/>
    <property type="match status" value="1"/>
</dbReference>
<keyword evidence="5" id="KW-0597">Phosphoprotein</keyword>
<keyword evidence="6" id="KW-0808">Transferase</keyword>
<evidence type="ECO:0000256" key="5">
    <source>
        <dbReference type="ARBA" id="ARBA00022553"/>
    </source>
</evidence>
<reference evidence="18" key="2">
    <citation type="submission" date="2023-01" db="EMBL/GenBank/DDBJ databases">
        <title>Draft genome sequence of Litoribrevibacter albus strain NBRC 110071.</title>
        <authorList>
            <person name="Sun Q."/>
            <person name="Mori K."/>
        </authorList>
    </citation>
    <scope>NUCLEOTIDE SEQUENCE</scope>
    <source>
        <strain evidence="18">NBRC 110071</strain>
    </source>
</reference>
<evidence type="ECO:0000313" key="18">
    <source>
        <dbReference type="EMBL" id="GLQ31929.1"/>
    </source>
</evidence>
<dbReference type="InterPro" id="IPR004358">
    <property type="entry name" value="Sig_transdc_His_kin-like_C"/>
</dbReference>
<reference evidence="18" key="1">
    <citation type="journal article" date="2014" name="Int. J. Syst. Evol. Microbiol.">
        <title>Complete genome sequence of Corynebacterium casei LMG S-19264T (=DSM 44701T), isolated from a smear-ripened cheese.</title>
        <authorList>
            <consortium name="US DOE Joint Genome Institute (JGI-PGF)"/>
            <person name="Walter F."/>
            <person name="Albersmeier A."/>
            <person name="Kalinowski J."/>
            <person name="Ruckert C."/>
        </authorList>
    </citation>
    <scope>NUCLEOTIDE SEQUENCE</scope>
    <source>
        <strain evidence="18">NBRC 110071</strain>
    </source>
</reference>
<keyword evidence="13 15" id="KW-0472">Membrane</keyword>
<dbReference type="GO" id="GO:0005524">
    <property type="term" value="F:ATP binding"/>
    <property type="evidence" value="ECO:0007669"/>
    <property type="project" value="UniProtKB-KW"/>
</dbReference>
<keyword evidence="4" id="KW-1003">Cell membrane</keyword>
<comment type="catalytic activity">
    <reaction evidence="1">
        <text>ATP + protein L-histidine = ADP + protein N-phospho-L-histidine.</text>
        <dbReference type="EC" id="2.7.13.3"/>
    </reaction>
</comment>
<dbReference type="PROSITE" id="PS50109">
    <property type="entry name" value="HIS_KIN"/>
    <property type="match status" value="1"/>
</dbReference>
<dbReference type="FunFam" id="3.30.565.10:FF:000006">
    <property type="entry name" value="Sensor histidine kinase WalK"/>
    <property type="match status" value="1"/>
</dbReference>
<dbReference type="SMART" id="SM00387">
    <property type="entry name" value="HATPase_c"/>
    <property type="match status" value="1"/>
</dbReference>
<dbReference type="SUPFAM" id="SSF55874">
    <property type="entry name" value="ATPase domain of HSP90 chaperone/DNA topoisomerase II/histidine kinase"/>
    <property type="match status" value="1"/>
</dbReference>
<evidence type="ECO:0000256" key="3">
    <source>
        <dbReference type="ARBA" id="ARBA00012438"/>
    </source>
</evidence>
<name>A0AA37SAX2_9GAMM</name>
<comment type="subcellular location">
    <subcellularLocation>
        <location evidence="2">Cell membrane</location>
        <topology evidence="2">Multi-pass membrane protein</topology>
    </subcellularLocation>
</comment>
<keyword evidence="12" id="KW-0902">Two-component regulatory system</keyword>
<dbReference type="Pfam" id="PF00512">
    <property type="entry name" value="HisKA"/>
    <property type="match status" value="1"/>
</dbReference>
<dbReference type="GO" id="GO:0005886">
    <property type="term" value="C:plasma membrane"/>
    <property type="evidence" value="ECO:0007669"/>
    <property type="project" value="UniProtKB-SubCell"/>
</dbReference>
<organism evidence="18 19">
    <name type="scientific">Litoribrevibacter albus</name>
    <dbReference type="NCBI Taxonomy" id="1473156"/>
    <lineage>
        <taxon>Bacteria</taxon>
        <taxon>Pseudomonadati</taxon>
        <taxon>Pseudomonadota</taxon>
        <taxon>Gammaproteobacteria</taxon>
        <taxon>Oceanospirillales</taxon>
        <taxon>Oceanospirillaceae</taxon>
        <taxon>Litoribrevibacter</taxon>
    </lineage>
</organism>
<dbReference type="InterPro" id="IPR003594">
    <property type="entry name" value="HATPase_dom"/>
</dbReference>
<evidence type="ECO:0000256" key="11">
    <source>
        <dbReference type="ARBA" id="ARBA00022989"/>
    </source>
</evidence>
<dbReference type="InterPro" id="IPR036890">
    <property type="entry name" value="HATPase_C_sf"/>
</dbReference>
<dbReference type="InterPro" id="IPR036097">
    <property type="entry name" value="HisK_dim/P_sf"/>
</dbReference>
<proteinExistence type="predicted"/>
<dbReference type="CDD" id="cd00082">
    <property type="entry name" value="HisKA"/>
    <property type="match status" value="1"/>
</dbReference>
<gene>
    <name evidence="18" type="ORF">GCM10007876_24080</name>
</gene>
<evidence type="ECO:0000256" key="15">
    <source>
        <dbReference type="SAM" id="Phobius"/>
    </source>
</evidence>
<keyword evidence="10" id="KW-0067">ATP-binding</keyword>
<dbReference type="GO" id="GO:0000155">
    <property type="term" value="F:phosphorelay sensor kinase activity"/>
    <property type="evidence" value="ECO:0007669"/>
    <property type="project" value="InterPro"/>
</dbReference>
<keyword evidence="11 15" id="KW-1133">Transmembrane helix</keyword>
<dbReference type="Gene3D" id="1.10.287.130">
    <property type="match status" value="1"/>
</dbReference>
<dbReference type="InterPro" id="IPR050398">
    <property type="entry name" value="HssS/ArlS-like"/>
</dbReference>
<evidence type="ECO:0000259" key="17">
    <source>
        <dbReference type="PROSITE" id="PS50885"/>
    </source>
</evidence>
<accession>A0AA37SAX2</accession>
<keyword evidence="8" id="KW-0547">Nucleotide-binding</keyword>
<keyword evidence="19" id="KW-1185">Reference proteome</keyword>
<dbReference type="Pfam" id="PF02518">
    <property type="entry name" value="HATPase_c"/>
    <property type="match status" value="1"/>
</dbReference>
<dbReference type="CDD" id="cd06225">
    <property type="entry name" value="HAMP"/>
    <property type="match status" value="1"/>
</dbReference>
<evidence type="ECO:0000256" key="14">
    <source>
        <dbReference type="SAM" id="MobiDB-lite"/>
    </source>
</evidence>
<evidence type="ECO:0000256" key="6">
    <source>
        <dbReference type="ARBA" id="ARBA00022679"/>
    </source>
</evidence>
<dbReference type="PROSITE" id="PS50885">
    <property type="entry name" value="HAMP"/>
    <property type="match status" value="1"/>
</dbReference>
<evidence type="ECO:0000256" key="8">
    <source>
        <dbReference type="ARBA" id="ARBA00022741"/>
    </source>
</evidence>
<feature type="region of interest" description="Disordered" evidence="14">
    <location>
        <begin position="79"/>
        <end position="102"/>
    </location>
</feature>